<dbReference type="HAMAP" id="MF_00110">
    <property type="entry name" value="DHQ_synthase"/>
    <property type="match status" value="1"/>
</dbReference>
<comment type="cofactor">
    <cofactor evidence="17">
        <name>Co(2+)</name>
        <dbReference type="ChEBI" id="CHEBI:48828"/>
    </cofactor>
    <cofactor evidence="17">
        <name>Zn(2+)</name>
        <dbReference type="ChEBI" id="CHEBI:29105"/>
    </cofactor>
    <text evidence="17">Binds 1 divalent metal cation per subunit. Can use either Co(2+) or Zn(2+).</text>
</comment>
<dbReference type="PIRSF" id="PIRSF001455">
    <property type="entry name" value="DHQ_synth"/>
    <property type="match status" value="1"/>
</dbReference>
<feature type="binding site" evidence="17">
    <location>
        <position position="150"/>
    </location>
    <ligand>
        <name>NAD(+)</name>
        <dbReference type="ChEBI" id="CHEBI:57540"/>
    </ligand>
</feature>
<dbReference type="EMBL" id="FOKG01000006">
    <property type="protein sequence ID" value="SFB22052.1"/>
    <property type="molecule type" value="Genomic_DNA"/>
</dbReference>
<dbReference type="Proteomes" id="UP000243799">
    <property type="component" value="Unassembled WGS sequence"/>
</dbReference>
<evidence type="ECO:0000256" key="4">
    <source>
        <dbReference type="ARBA" id="ARBA00004661"/>
    </source>
</evidence>
<keyword evidence="9 17" id="KW-0028">Amino-acid biosynthesis</keyword>
<comment type="similarity">
    <text evidence="5 17">Belongs to the sugar phosphate cyclases superfamily. Dehydroquinate synthase family.</text>
</comment>
<evidence type="ECO:0000256" key="7">
    <source>
        <dbReference type="ARBA" id="ARBA00017684"/>
    </source>
</evidence>
<dbReference type="GO" id="GO:0046872">
    <property type="term" value="F:metal ion binding"/>
    <property type="evidence" value="ECO:0007669"/>
    <property type="project" value="UniProtKB-KW"/>
</dbReference>
<comment type="cofactor">
    <cofactor evidence="2 17">
        <name>NAD(+)</name>
        <dbReference type="ChEBI" id="CHEBI:57540"/>
    </cofactor>
</comment>
<evidence type="ECO:0000259" key="19">
    <source>
        <dbReference type="Pfam" id="PF24621"/>
    </source>
</evidence>
<feature type="binding site" evidence="17">
    <location>
        <position position="141"/>
    </location>
    <ligand>
        <name>NAD(+)</name>
        <dbReference type="ChEBI" id="CHEBI:57540"/>
    </ligand>
</feature>
<evidence type="ECO:0000256" key="10">
    <source>
        <dbReference type="ARBA" id="ARBA00022723"/>
    </source>
</evidence>
<dbReference type="Gene3D" id="3.40.50.1970">
    <property type="match status" value="1"/>
</dbReference>
<dbReference type="PANTHER" id="PTHR43622:SF7">
    <property type="entry name" value="3-DEHYDROQUINATE SYNTHASE, CHLOROPLASTIC"/>
    <property type="match status" value="1"/>
</dbReference>
<evidence type="ECO:0000256" key="11">
    <source>
        <dbReference type="ARBA" id="ARBA00022741"/>
    </source>
</evidence>
<dbReference type="PANTHER" id="PTHR43622">
    <property type="entry name" value="3-DEHYDROQUINATE SYNTHASE"/>
    <property type="match status" value="1"/>
</dbReference>
<evidence type="ECO:0000256" key="14">
    <source>
        <dbReference type="ARBA" id="ARBA00023141"/>
    </source>
</evidence>
<reference evidence="21" key="1">
    <citation type="submission" date="2016-10" db="EMBL/GenBank/DDBJ databases">
        <authorList>
            <person name="Varghese N."/>
            <person name="Submissions S."/>
        </authorList>
    </citation>
    <scope>NUCLEOTIDE SEQUENCE [LARGE SCALE GENOMIC DNA]</scope>
    <source>
        <strain evidence="21">CGMCC 4.3568</strain>
    </source>
</reference>
<keyword evidence="13 17" id="KW-0520">NAD</keyword>
<dbReference type="AlphaFoldDB" id="A0A1I0Z9G1"/>
<evidence type="ECO:0000256" key="2">
    <source>
        <dbReference type="ARBA" id="ARBA00001911"/>
    </source>
</evidence>
<dbReference type="InterPro" id="IPR050071">
    <property type="entry name" value="Dehydroquinate_synthase"/>
</dbReference>
<comment type="subcellular location">
    <subcellularLocation>
        <location evidence="3 17">Cytoplasm</location>
    </subcellularLocation>
</comment>
<evidence type="ECO:0000256" key="17">
    <source>
        <dbReference type="HAMAP-Rule" id="MF_00110"/>
    </source>
</evidence>
<feature type="binding site" evidence="17">
    <location>
        <begin position="128"/>
        <end position="129"/>
    </location>
    <ligand>
        <name>NAD(+)</name>
        <dbReference type="ChEBI" id="CHEBI:57540"/>
    </ligand>
</feature>
<organism evidence="20 21">
    <name type="scientific">Amycolatopsis marina</name>
    <dbReference type="NCBI Taxonomy" id="490629"/>
    <lineage>
        <taxon>Bacteria</taxon>
        <taxon>Bacillati</taxon>
        <taxon>Actinomycetota</taxon>
        <taxon>Actinomycetes</taxon>
        <taxon>Pseudonocardiales</taxon>
        <taxon>Pseudonocardiaceae</taxon>
        <taxon>Amycolatopsis</taxon>
    </lineage>
</organism>
<dbReference type="GO" id="GO:0009423">
    <property type="term" value="P:chorismate biosynthetic process"/>
    <property type="evidence" value="ECO:0007669"/>
    <property type="project" value="UniProtKB-UniRule"/>
</dbReference>
<keyword evidence="14 17" id="KW-0057">Aromatic amino acid biosynthesis</keyword>
<dbReference type="Pfam" id="PF01761">
    <property type="entry name" value="DHQ_synthase"/>
    <property type="match status" value="1"/>
</dbReference>
<evidence type="ECO:0000256" key="13">
    <source>
        <dbReference type="ARBA" id="ARBA00023027"/>
    </source>
</evidence>
<accession>A0A1I0Z9G1</accession>
<evidence type="ECO:0000256" key="8">
    <source>
        <dbReference type="ARBA" id="ARBA00022490"/>
    </source>
</evidence>
<dbReference type="EC" id="4.2.3.4" evidence="6 17"/>
<dbReference type="OrthoDB" id="9806583at2"/>
<dbReference type="NCBIfam" id="TIGR01357">
    <property type="entry name" value="aroB"/>
    <property type="match status" value="1"/>
</dbReference>
<dbReference type="Pfam" id="PF24621">
    <property type="entry name" value="DHQS_C"/>
    <property type="match status" value="1"/>
</dbReference>
<dbReference type="GO" id="GO:0003856">
    <property type="term" value="F:3-dehydroquinate synthase activity"/>
    <property type="evidence" value="ECO:0007669"/>
    <property type="project" value="UniProtKB-UniRule"/>
</dbReference>
<dbReference type="GO" id="GO:0009073">
    <property type="term" value="P:aromatic amino acid family biosynthetic process"/>
    <property type="evidence" value="ECO:0007669"/>
    <property type="project" value="UniProtKB-KW"/>
</dbReference>
<evidence type="ECO:0000256" key="15">
    <source>
        <dbReference type="ARBA" id="ARBA00023239"/>
    </source>
</evidence>
<keyword evidence="16 17" id="KW-0170">Cobalt</keyword>
<feature type="binding site" evidence="17">
    <location>
        <position position="262"/>
    </location>
    <ligand>
        <name>Zn(2+)</name>
        <dbReference type="ChEBI" id="CHEBI:29105"/>
    </ligand>
</feature>
<feature type="binding site" evidence="17">
    <location>
        <position position="246"/>
    </location>
    <ligand>
        <name>Zn(2+)</name>
        <dbReference type="ChEBI" id="CHEBI:29105"/>
    </ligand>
</feature>
<dbReference type="UniPathway" id="UPA00053">
    <property type="reaction ID" value="UER00085"/>
</dbReference>
<keyword evidence="11 17" id="KW-0547">Nucleotide-binding</keyword>
<evidence type="ECO:0000313" key="20">
    <source>
        <dbReference type="EMBL" id="SFB22052.1"/>
    </source>
</evidence>
<feature type="binding site" evidence="17">
    <location>
        <position position="183"/>
    </location>
    <ligand>
        <name>Zn(2+)</name>
        <dbReference type="ChEBI" id="CHEBI:29105"/>
    </ligand>
</feature>
<feature type="domain" description="3-dehydroquinate synthase N-terminal" evidence="18">
    <location>
        <begin position="66"/>
        <end position="177"/>
    </location>
</feature>
<keyword evidence="21" id="KW-1185">Reference proteome</keyword>
<protein>
    <recommendedName>
        <fullName evidence="7 17">3-dehydroquinate synthase</fullName>
        <shortName evidence="17">DHQS</shortName>
        <ecNumber evidence="6 17">4.2.3.4</ecNumber>
    </recommendedName>
</protein>
<proteinExistence type="inferred from homology"/>
<comment type="function">
    <text evidence="17">Catalyzes the conversion of 3-deoxy-D-arabino-heptulosonate 7-phosphate (DAHP) to dehydroquinate (DHQ).</text>
</comment>
<dbReference type="STRING" id="490629.SAMN05216266_106217"/>
<evidence type="ECO:0000256" key="12">
    <source>
        <dbReference type="ARBA" id="ARBA00022833"/>
    </source>
</evidence>
<evidence type="ECO:0000313" key="21">
    <source>
        <dbReference type="Proteomes" id="UP000243799"/>
    </source>
</evidence>
<evidence type="ECO:0000256" key="9">
    <source>
        <dbReference type="ARBA" id="ARBA00022605"/>
    </source>
</evidence>
<evidence type="ECO:0000259" key="18">
    <source>
        <dbReference type="Pfam" id="PF01761"/>
    </source>
</evidence>
<gene>
    <name evidence="17" type="primary">aroB</name>
    <name evidence="20" type="ORF">SAMN05216266_106217</name>
</gene>
<dbReference type="InterPro" id="IPR016037">
    <property type="entry name" value="DHQ_synth_AroB"/>
</dbReference>
<comment type="pathway">
    <text evidence="4 17">Metabolic intermediate biosynthesis; chorismate biosynthesis; chorismate from D-erythrose 4-phosphate and phosphoenolpyruvate: step 2/7.</text>
</comment>
<dbReference type="Gene3D" id="1.20.1090.10">
    <property type="entry name" value="Dehydroquinate synthase-like - alpha domain"/>
    <property type="match status" value="1"/>
</dbReference>
<dbReference type="GO" id="GO:0008652">
    <property type="term" value="P:amino acid biosynthetic process"/>
    <property type="evidence" value="ECO:0007669"/>
    <property type="project" value="UniProtKB-KW"/>
</dbReference>
<evidence type="ECO:0000256" key="6">
    <source>
        <dbReference type="ARBA" id="ARBA00013031"/>
    </source>
</evidence>
<keyword evidence="10 17" id="KW-0479">Metal-binding</keyword>
<dbReference type="CDD" id="cd08195">
    <property type="entry name" value="DHQS"/>
    <property type="match status" value="1"/>
</dbReference>
<dbReference type="RefSeq" id="WP_091673023.1">
    <property type="nucleotide sequence ID" value="NZ_FOKG01000006.1"/>
</dbReference>
<evidence type="ECO:0000256" key="1">
    <source>
        <dbReference type="ARBA" id="ARBA00001393"/>
    </source>
</evidence>
<evidence type="ECO:0000256" key="16">
    <source>
        <dbReference type="ARBA" id="ARBA00023285"/>
    </source>
</evidence>
<dbReference type="InterPro" id="IPR030960">
    <property type="entry name" value="DHQS/DOIS_N"/>
</dbReference>
<keyword evidence="8 17" id="KW-0963">Cytoplasm</keyword>
<feature type="binding site" evidence="17">
    <location>
        <begin position="70"/>
        <end position="75"/>
    </location>
    <ligand>
        <name>NAD(+)</name>
        <dbReference type="ChEBI" id="CHEBI:57540"/>
    </ligand>
</feature>
<sequence>MNDPVRIEVATDRPYPVVVGRGLLGDLTETLRDASAVALIHPPTLITTAEAIREELAAAGLDAHRVEIPDAEDGKAYSVAAFCWDVLGRIGLDRRGVVVGLGGGAVTDLAGFVAATWMRGVRLVNVPTTLLGMVDAAVGGKTGINTDAGKNLVGVFHEPSAVFVDLATLETLPPNELVAGMAEVVKAGFIADPRILELIEQDSAAALDTQGDVLAELVRRSIQVKADVVAADLRESDLREILNYGHTLGHAIERRERYRWRHGAAVSVGLVFAAELARLAGRLDDATADRHATVLRALGLPTTYDADALPQLLEGMRGDKKTRSGVLRFVVLDGLAKPGRLEGPDPSLLAAAYSAVAAETQGNDGGIFL</sequence>
<feature type="binding site" evidence="17">
    <location>
        <begin position="168"/>
        <end position="171"/>
    </location>
    <ligand>
        <name>NAD(+)</name>
        <dbReference type="ChEBI" id="CHEBI:57540"/>
    </ligand>
</feature>
<evidence type="ECO:0000256" key="5">
    <source>
        <dbReference type="ARBA" id="ARBA00005412"/>
    </source>
</evidence>
<dbReference type="InterPro" id="IPR056179">
    <property type="entry name" value="DHQS_C"/>
</dbReference>
<dbReference type="SUPFAM" id="SSF56796">
    <property type="entry name" value="Dehydroquinate synthase-like"/>
    <property type="match status" value="1"/>
</dbReference>
<keyword evidence="15 17" id="KW-0456">Lyase</keyword>
<feature type="domain" description="3-dehydroquinate synthase C-terminal" evidence="19">
    <location>
        <begin position="180"/>
        <end position="322"/>
    </location>
</feature>
<evidence type="ECO:0000256" key="3">
    <source>
        <dbReference type="ARBA" id="ARBA00004496"/>
    </source>
</evidence>
<name>A0A1I0Z9G1_9PSEU</name>
<dbReference type="GO" id="GO:0005737">
    <property type="term" value="C:cytoplasm"/>
    <property type="evidence" value="ECO:0007669"/>
    <property type="project" value="UniProtKB-SubCell"/>
</dbReference>
<dbReference type="FunFam" id="3.40.50.1970:FF:000012">
    <property type="entry name" value="3-dehydroquinate synthase"/>
    <property type="match status" value="1"/>
</dbReference>
<dbReference type="InterPro" id="IPR030963">
    <property type="entry name" value="DHQ_synth_fam"/>
</dbReference>
<dbReference type="GO" id="GO:0000166">
    <property type="term" value="F:nucleotide binding"/>
    <property type="evidence" value="ECO:0007669"/>
    <property type="project" value="UniProtKB-KW"/>
</dbReference>
<feature type="binding site" evidence="17">
    <location>
        <begin position="104"/>
        <end position="108"/>
    </location>
    <ligand>
        <name>NAD(+)</name>
        <dbReference type="ChEBI" id="CHEBI:57540"/>
    </ligand>
</feature>
<keyword evidence="12 17" id="KW-0862">Zinc</keyword>
<comment type="catalytic activity">
    <reaction evidence="1 17">
        <text>7-phospho-2-dehydro-3-deoxy-D-arabino-heptonate = 3-dehydroquinate + phosphate</text>
        <dbReference type="Rhea" id="RHEA:21968"/>
        <dbReference type="ChEBI" id="CHEBI:32364"/>
        <dbReference type="ChEBI" id="CHEBI:43474"/>
        <dbReference type="ChEBI" id="CHEBI:58394"/>
        <dbReference type="EC" id="4.2.3.4"/>
    </reaction>
</comment>